<evidence type="ECO:0000313" key="1">
    <source>
        <dbReference type="EMBL" id="CAJ2677037.1"/>
    </source>
</evidence>
<keyword evidence="2" id="KW-1185">Reference proteome</keyword>
<accession>A0ACB0M870</accession>
<evidence type="ECO:0000313" key="2">
    <source>
        <dbReference type="Proteomes" id="UP001177021"/>
    </source>
</evidence>
<comment type="caution">
    <text evidence="1">The sequence shown here is derived from an EMBL/GenBank/DDBJ whole genome shotgun (WGS) entry which is preliminary data.</text>
</comment>
<name>A0ACB0M870_TRIPR</name>
<dbReference type="Proteomes" id="UP001177021">
    <property type="component" value="Unassembled WGS sequence"/>
</dbReference>
<proteinExistence type="predicted"/>
<sequence length="421" mass="48008">MSLTCLPAELLNLKFLKTLDLSGCLKLEELPEIKETMENLKALILDETTIKELPSSLYHLVGLEELSLKKCRRLKTIPSFIGNLSKLLELNLAYCESLETFPSSIFKLKLTKLNFEGCSMLRTFPEIPNDSACLSSLTELSLQGSSIVNLPESMAHLSSLRSLNLSDCELLECVPKLPPNLNQVLAFDCPSIKRMMLNSRSDSKEGTFEFNLTNSEELDGTCLSNIEEEAYIKIKDDAYRSVLFCFPGSAIPYWFRHRCQGHSITIRSDDLYLYGRNKLIGFALSVVLGRNFPFDLRTTPLYNCIGFTYQLKFESDGQTHFHPIKFEVKCDWMRQNRSFFQDHTFLWKFVLDLATIGNGLIGADTITFEILDEHRRPLSYPTTMMVKECGICPLYTKENDDNSIEEPKWGCCVFGGSLFKW</sequence>
<organism evidence="1 2">
    <name type="scientific">Trifolium pratense</name>
    <name type="common">Red clover</name>
    <dbReference type="NCBI Taxonomy" id="57577"/>
    <lineage>
        <taxon>Eukaryota</taxon>
        <taxon>Viridiplantae</taxon>
        <taxon>Streptophyta</taxon>
        <taxon>Embryophyta</taxon>
        <taxon>Tracheophyta</taxon>
        <taxon>Spermatophyta</taxon>
        <taxon>Magnoliopsida</taxon>
        <taxon>eudicotyledons</taxon>
        <taxon>Gunneridae</taxon>
        <taxon>Pentapetalae</taxon>
        <taxon>rosids</taxon>
        <taxon>fabids</taxon>
        <taxon>Fabales</taxon>
        <taxon>Fabaceae</taxon>
        <taxon>Papilionoideae</taxon>
        <taxon>50 kb inversion clade</taxon>
        <taxon>NPAAA clade</taxon>
        <taxon>Hologalegina</taxon>
        <taxon>IRL clade</taxon>
        <taxon>Trifolieae</taxon>
        <taxon>Trifolium</taxon>
    </lineage>
</organism>
<dbReference type="EMBL" id="CASHSV030000823">
    <property type="protein sequence ID" value="CAJ2677037.1"/>
    <property type="molecule type" value="Genomic_DNA"/>
</dbReference>
<gene>
    <name evidence="1" type="ORF">MILVUS5_LOCUS39634</name>
</gene>
<protein>
    <submittedName>
        <fullName evidence="1">Uncharacterized protein</fullName>
    </submittedName>
</protein>
<reference evidence="1" key="1">
    <citation type="submission" date="2023-10" db="EMBL/GenBank/DDBJ databases">
        <authorList>
            <person name="Rodriguez Cubillos JULIANA M."/>
            <person name="De Vega J."/>
        </authorList>
    </citation>
    <scope>NUCLEOTIDE SEQUENCE</scope>
</reference>